<dbReference type="Proteomes" id="UP000636800">
    <property type="component" value="Chromosome 1"/>
</dbReference>
<evidence type="ECO:0000313" key="4">
    <source>
        <dbReference type="EMBL" id="KAG0500254.1"/>
    </source>
</evidence>
<reference evidence="5 6" key="1">
    <citation type="journal article" date="2020" name="Nat. Food">
        <title>A phased Vanilla planifolia genome enables genetic improvement of flavour and production.</title>
        <authorList>
            <person name="Hasing T."/>
            <person name="Tang H."/>
            <person name="Brym M."/>
            <person name="Khazi F."/>
            <person name="Huang T."/>
            <person name="Chambers A.H."/>
        </authorList>
    </citation>
    <scope>NUCLEOTIDE SEQUENCE [LARGE SCALE GENOMIC DNA]</scope>
    <source>
        <tissue evidence="4">Leaf</tissue>
    </source>
</reference>
<dbReference type="InterPro" id="IPR043017">
    <property type="entry name" value="WIYLD_dom_sf"/>
</dbReference>
<dbReference type="OrthoDB" id="1898570at2759"/>
<organism evidence="4 6">
    <name type="scientific">Vanilla planifolia</name>
    <name type="common">Vanilla</name>
    <dbReference type="NCBI Taxonomy" id="51239"/>
    <lineage>
        <taxon>Eukaryota</taxon>
        <taxon>Viridiplantae</taxon>
        <taxon>Streptophyta</taxon>
        <taxon>Embryophyta</taxon>
        <taxon>Tracheophyta</taxon>
        <taxon>Spermatophyta</taxon>
        <taxon>Magnoliopsida</taxon>
        <taxon>Liliopsida</taxon>
        <taxon>Asparagales</taxon>
        <taxon>Orchidaceae</taxon>
        <taxon>Vanilloideae</taxon>
        <taxon>Vanilleae</taxon>
        <taxon>Vanilla</taxon>
    </lineage>
</organism>
<protein>
    <recommendedName>
        <fullName evidence="2">WIYLD domain-containing protein</fullName>
    </recommendedName>
</protein>
<sequence>MEAAIARLAPQGFSEESIREAVNEILQAFGDDAEMGWRAVTDENYKMVVGMLEYKKMKDEKKKKAEDGGGAEEEDAPIEDLGEMPEDPEPSRGFGWNSDDDE</sequence>
<proteinExistence type="predicted"/>
<dbReference type="EMBL" id="JADCNM010000001">
    <property type="protein sequence ID" value="KAG0500254.1"/>
    <property type="molecule type" value="Genomic_DNA"/>
</dbReference>
<feature type="domain" description="WIYLD" evidence="2">
    <location>
        <begin position="1"/>
        <end position="49"/>
    </location>
</feature>
<evidence type="ECO:0000259" key="2">
    <source>
        <dbReference type="Pfam" id="PF10440"/>
    </source>
</evidence>
<dbReference type="Gene3D" id="1.10.8.850">
    <property type="entry name" value="Histone-lysine N methyltransferase , C-terminal domain-like"/>
    <property type="match status" value="1"/>
</dbReference>
<keyword evidence="5" id="KW-1185">Reference proteome</keyword>
<accession>A0A835RXV9</accession>
<evidence type="ECO:0000313" key="3">
    <source>
        <dbReference type="EMBL" id="KAG0495623.1"/>
    </source>
</evidence>
<feature type="region of interest" description="Disordered" evidence="1">
    <location>
        <begin position="57"/>
        <end position="102"/>
    </location>
</feature>
<evidence type="ECO:0000256" key="1">
    <source>
        <dbReference type="SAM" id="MobiDB-lite"/>
    </source>
</evidence>
<name>A0A835RXV9_VANPL</name>
<comment type="caution">
    <text evidence="4">The sequence shown here is derived from an EMBL/GenBank/DDBJ whole genome shotgun (WGS) entry which is preliminary data.</text>
</comment>
<dbReference type="InterPro" id="IPR018848">
    <property type="entry name" value="WIYLD_domain"/>
</dbReference>
<dbReference type="Pfam" id="PF10440">
    <property type="entry name" value="WIYLD"/>
    <property type="match status" value="1"/>
</dbReference>
<dbReference type="EMBL" id="JADCNL010000001">
    <property type="protein sequence ID" value="KAG0495623.1"/>
    <property type="molecule type" value="Genomic_DNA"/>
</dbReference>
<feature type="compositionally biased region" description="Basic and acidic residues" evidence="1">
    <location>
        <begin position="57"/>
        <end position="67"/>
    </location>
</feature>
<evidence type="ECO:0000313" key="6">
    <source>
        <dbReference type="Proteomes" id="UP000639772"/>
    </source>
</evidence>
<feature type="compositionally biased region" description="Acidic residues" evidence="1">
    <location>
        <begin position="69"/>
        <end position="88"/>
    </location>
</feature>
<dbReference type="AlphaFoldDB" id="A0A835RXV9"/>
<evidence type="ECO:0000313" key="5">
    <source>
        <dbReference type="Proteomes" id="UP000636800"/>
    </source>
</evidence>
<gene>
    <name evidence="3" type="ORF">HPP92_000314</name>
    <name evidence="4" type="ORF">HPP92_000326</name>
</gene>
<dbReference type="Proteomes" id="UP000639772">
    <property type="component" value="Chromosome 1"/>
</dbReference>